<dbReference type="OrthoDB" id="5105584at2759"/>
<evidence type="ECO:0000259" key="1">
    <source>
        <dbReference type="Pfam" id="PF02538"/>
    </source>
</evidence>
<evidence type="ECO:0000313" key="2">
    <source>
        <dbReference type="EMBL" id="PNP59896.1"/>
    </source>
</evidence>
<accession>A0A2K0UQ43</accession>
<dbReference type="GO" id="GO:0006749">
    <property type="term" value="P:glutathione metabolic process"/>
    <property type="evidence" value="ECO:0007669"/>
    <property type="project" value="TreeGrafter"/>
</dbReference>
<proteinExistence type="predicted"/>
<name>A0A2K0UQ43_GIBNY</name>
<dbReference type="STRING" id="42673.A0A2K0UQ43"/>
<dbReference type="Pfam" id="PF02538">
    <property type="entry name" value="Hydantoinase_B"/>
    <property type="match status" value="1"/>
</dbReference>
<dbReference type="Proteomes" id="UP000236664">
    <property type="component" value="Unassembled WGS sequence"/>
</dbReference>
<protein>
    <recommendedName>
        <fullName evidence="1">Hydantoinase B/oxoprolinase domain-containing protein</fullName>
    </recommendedName>
</protein>
<dbReference type="InterPro" id="IPR045079">
    <property type="entry name" value="Oxoprolinase-like"/>
</dbReference>
<organism evidence="2 3">
    <name type="scientific">Gibberella nygamai</name>
    <name type="common">Bean root rot disease fungus</name>
    <name type="synonym">Fusarium nygamai</name>
    <dbReference type="NCBI Taxonomy" id="42673"/>
    <lineage>
        <taxon>Eukaryota</taxon>
        <taxon>Fungi</taxon>
        <taxon>Dikarya</taxon>
        <taxon>Ascomycota</taxon>
        <taxon>Pezizomycotina</taxon>
        <taxon>Sordariomycetes</taxon>
        <taxon>Hypocreomycetidae</taxon>
        <taxon>Hypocreales</taxon>
        <taxon>Nectriaceae</taxon>
        <taxon>Fusarium</taxon>
        <taxon>Fusarium fujikuroi species complex</taxon>
    </lineage>
</organism>
<evidence type="ECO:0000313" key="3">
    <source>
        <dbReference type="Proteomes" id="UP000236664"/>
    </source>
</evidence>
<dbReference type="PANTHER" id="PTHR11365">
    <property type="entry name" value="5-OXOPROLINASE RELATED"/>
    <property type="match status" value="1"/>
</dbReference>
<dbReference type="PANTHER" id="PTHR11365:SF2">
    <property type="entry name" value="5-OXOPROLINASE"/>
    <property type="match status" value="1"/>
</dbReference>
<comment type="caution">
    <text evidence="2">The sequence shown here is derived from an EMBL/GenBank/DDBJ whole genome shotgun (WGS) entry which is preliminary data.</text>
</comment>
<gene>
    <name evidence="2" type="ORF">FNYG_14775</name>
</gene>
<dbReference type="EMBL" id="MTQA01000407">
    <property type="protein sequence ID" value="PNP59896.1"/>
    <property type="molecule type" value="Genomic_DNA"/>
</dbReference>
<dbReference type="GO" id="GO:0005829">
    <property type="term" value="C:cytosol"/>
    <property type="evidence" value="ECO:0007669"/>
    <property type="project" value="TreeGrafter"/>
</dbReference>
<dbReference type="InterPro" id="IPR003692">
    <property type="entry name" value="Hydantoinase_B"/>
</dbReference>
<feature type="domain" description="Hydantoinase B/oxoprolinase" evidence="1">
    <location>
        <begin position="76"/>
        <end position="200"/>
    </location>
</feature>
<sequence length="202" mass="22469">MWIYLEKAARAIRACFCWKRCILDEWPVKLDGPAIIIDETQTIVVSPDAIVHVLQTCLVIDLESAPREASYSAQVDPVRLSIFGHRFMSVAEQMGRTLQKTAVSTNIKERLDFSCALFSPDGGLVANAPHVPVQLGSMQFAVRYQHKRWLGKLKDGDVLVSNHPMSGGTHLPDVTVVTPVFKQGTDEIIFYVASRGHHADNE</sequence>
<dbReference type="GO" id="GO:0017168">
    <property type="term" value="F:5-oxoprolinase (ATP-hydrolyzing) activity"/>
    <property type="evidence" value="ECO:0007669"/>
    <property type="project" value="TreeGrafter"/>
</dbReference>
<keyword evidence="3" id="KW-1185">Reference proteome</keyword>
<dbReference type="AlphaFoldDB" id="A0A2K0UQ43"/>
<reference evidence="2 3" key="1">
    <citation type="submission" date="2017-06" db="EMBL/GenBank/DDBJ databases">
        <title>Genome of Fusarium nygamai isolate CS10214.</title>
        <authorList>
            <person name="Gardiner D.M."/>
            <person name="Obanor F."/>
            <person name="Kazan K."/>
        </authorList>
    </citation>
    <scope>NUCLEOTIDE SEQUENCE [LARGE SCALE GENOMIC DNA]</scope>
    <source>
        <strain evidence="2 3">CS10214</strain>
    </source>
</reference>